<feature type="transmembrane region" description="Helical" evidence="1">
    <location>
        <begin position="325"/>
        <end position="351"/>
    </location>
</feature>
<evidence type="ECO:0000313" key="4">
    <source>
        <dbReference type="Proteomes" id="UP000292686"/>
    </source>
</evidence>
<feature type="transmembrane region" description="Helical" evidence="1">
    <location>
        <begin position="86"/>
        <end position="111"/>
    </location>
</feature>
<accession>A0A4Q2MBF1</accession>
<gene>
    <name evidence="2" type="ORF">BJ972_001197</name>
    <name evidence="3" type="ORF">ESP50_05325</name>
</gene>
<evidence type="ECO:0000313" key="3">
    <source>
        <dbReference type="EMBL" id="RXZ87342.1"/>
    </source>
</evidence>
<reference evidence="3 4" key="1">
    <citation type="submission" date="2019-01" db="EMBL/GenBank/DDBJ databases">
        <title>Agromyces.</title>
        <authorList>
            <person name="Li J."/>
        </authorList>
    </citation>
    <scope>NUCLEOTIDE SEQUENCE [LARGE SCALE GENOMIC DNA]</scope>
    <source>
        <strain evidence="3 4">DSM 23870</strain>
    </source>
</reference>
<keyword evidence="1" id="KW-0812">Transmembrane</keyword>
<evidence type="ECO:0000313" key="5">
    <source>
        <dbReference type="Proteomes" id="UP000581087"/>
    </source>
</evidence>
<feature type="transmembrane region" description="Helical" evidence="1">
    <location>
        <begin position="12"/>
        <end position="38"/>
    </location>
</feature>
<organism evidence="3 4">
    <name type="scientific">Agromyces atrinae</name>
    <dbReference type="NCBI Taxonomy" id="592376"/>
    <lineage>
        <taxon>Bacteria</taxon>
        <taxon>Bacillati</taxon>
        <taxon>Actinomycetota</taxon>
        <taxon>Actinomycetes</taxon>
        <taxon>Micrococcales</taxon>
        <taxon>Microbacteriaceae</taxon>
        <taxon>Agromyces</taxon>
    </lineage>
</organism>
<name>A0A4Q2MBF1_9MICO</name>
<feature type="transmembrane region" description="Helical" evidence="1">
    <location>
        <begin position="389"/>
        <end position="408"/>
    </location>
</feature>
<feature type="transmembrane region" description="Helical" evidence="1">
    <location>
        <begin position="117"/>
        <end position="140"/>
    </location>
</feature>
<dbReference type="EMBL" id="JACCBI010000001">
    <property type="protein sequence ID" value="NYD66678.1"/>
    <property type="molecule type" value="Genomic_DNA"/>
</dbReference>
<dbReference type="Proteomes" id="UP000581087">
    <property type="component" value="Unassembled WGS sequence"/>
</dbReference>
<feature type="transmembrane region" description="Helical" evidence="1">
    <location>
        <begin position="147"/>
        <end position="169"/>
    </location>
</feature>
<evidence type="ECO:0000256" key="1">
    <source>
        <dbReference type="SAM" id="Phobius"/>
    </source>
</evidence>
<proteinExistence type="predicted"/>
<dbReference type="EMBL" id="SDPM01000002">
    <property type="protein sequence ID" value="RXZ87342.1"/>
    <property type="molecule type" value="Genomic_DNA"/>
</dbReference>
<dbReference type="Proteomes" id="UP000292686">
    <property type="component" value="Unassembled WGS sequence"/>
</dbReference>
<feature type="transmembrane region" description="Helical" evidence="1">
    <location>
        <begin position="175"/>
        <end position="196"/>
    </location>
</feature>
<evidence type="ECO:0000313" key="2">
    <source>
        <dbReference type="EMBL" id="NYD66678.1"/>
    </source>
</evidence>
<keyword evidence="4" id="KW-1185">Reference proteome</keyword>
<keyword evidence="1" id="KW-1133">Transmembrane helix</keyword>
<dbReference type="RefSeq" id="WP_129172916.1">
    <property type="nucleotide sequence ID" value="NZ_JACCBI010000001.1"/>
</dbReference>
<feature type="transmembrane region" description="Helical" evidence="1">
    <location>
        <begin position="358"/>
        <end position="383"/>
    </location>
</feature>
<sequence>MNALRGIHRHPLVKRTALFSASIGLSTIVGIFSIPILVSQLGASLWAILAVFQSVCAFFAVFIAWGWGATGPSIVAGLPVDERRQLYATSVVARVLLFVVAVPVAIVVGVLVTQESWLVATLAALAYLLPGLSAAWFFIGTNRPIKLFLLDSFPVILGNIVGLVVVLIVPSLEAYLASIAVFSLVGVVAANASASLSGPGAVVWRHSPRSLFDTYKSQLAGVTTTVTSSFYSSIPTVAVRLFAPQALEVFVMADRLYRYGVLVLAPILQSIQSWIPESGVAEAKRRSRQSLTIGIGIGVLGAVFLVIFAAPVSSLLTHGEVVVPLGLMVLMSIAFAGDAVAQVTGLAGLVALGGSRQLALSALFGTLAGSGLVLLGASMASVFGSEPTAGAVGVAAAIALTCVGLATYRSAVLVRLAR</sequence>
<reference evidence="2 5" key="2">
    <citation type="submission" date="2020-07" db="EMBL/GenBank/DDBJ databases">
        <title>Sequencing the genomes of 1000 actinobacteria strains.</title>
        <authorList>
            <person name="Klenk H.-P."/>
        </authorList>
    </citation>
    <scope>NUCLEOTIDE SEQUENCE [LARGE SCALE GENOMIC DNA]</scope>
    <source>
        <strain evidence="2 5">DSM 23870</strain>
    </source>
</reference>
<feature type="transmembrane region" description="Helical" evidence="1">
    <location>
        <begin position="44"/>
        <end position="65"/>
    </location>
</feature>
<dbReference type="OrthoDB" id="3733304at2"/>
<dbReference type="AlphaFoldDB" id="A0A4Q2MBF1"/>
<feature type="transmembrane region" description="Helical" evidence="1">
    <location>
        <begin position="291"/>
        <end position="313"/>
    </location>
</feature>
<keyword evidence="1" id="KW-0472">Membrane</keyword>
<comment type="caution">
    <text evidence="3">The sequence shown here is derived from an EMBL/GenBank/DDBJ whole genome shotgun (WGS) entry which is preliminary data.</text>
</comment>
<protein>
    <submittedName>
        <fullName evidence="2">O-antigen/teichoic acid export membrane protein</fullName>
    </submittedName>
</protein>